<name>A0A0G4MKR8_VERLO</name>
<feature type="coiled-coil region" evidence="1">
    <location>
        <begin position="123"/>
        <end position="157"/>
    </location>
</feature>
<evidence type="ECO:0000313" key="3">
    <source>
        <dbReference type="EMBL" id="CRK34816.1"/>
    </source>
</evidence>
<organism evidence="3 4">
    <name type="scientific">Verticillium longisporum</name>
    <name type="common">Verticillium dahliae var. longisporum</name>
    <dbReference type="NCBI Taxonomy" id="100787"/>
    <lineage>
        <taxon>Eukaryota</taxon>
        <taxon>Fungi</taxon>
        <taxon>Dikarya</taxon>
        <taxon>Ascomycota</taxon>
        <taxon>Pezizomycotina</taxon>
        <taxon>Sordariomycetes</taxon>
        <taxon>Hypocreomycetidae</taxon>
        <taxon>Glomerellales</taxon>
        <taxon>Plectosphaerellaceae</taxon>
        <taxon>Verticillium</taxon>
    </lineage>
</organism>
<evidence type="ECO:0008006" key="5">
    <source>
        <dbReference type="Google" id="ProtNLM"/>
    </source>
</evidence>
<dbReference type="AlphaFoldDB" id="A0A0G4MKR8"/>
<dbReference type="PANTHER" id="PTHR38849">
    <property type="entry name" value="SMALL SECRETED PROTEIN"/>
    <property type="match status" value="1"/>
</dbReference>
<sequence>MVICALVTFCCRASTAVRKPGKPVIFLMTLLLLLPVVTNETMPLTLSRPWAICEALDALAGLPADLSTVAKADLDFLNSVNQICNQAEKEAFNPAIEAATGEEAQALANGKTKNKILKLTATKLKLQAQAAQGQDVAAKLEEEEKKLQNNINADKEAPGLPLIRLICLHIMKPPRRLALAICKSPPFNGLAESGEESKAAYLGREIEARYLFLDSTSSQQPTHRLMVGLLLARVSKSRMGLTSIKTQMGTLSRC</sequence>
<dbReference type="Proteomes" id="UP000044602">
    <property type="component" value="Unassembled WGS sequence"/>
</dbReference>
<keyword evidence="2" id="KW-0732">Signal</keyword>
<gene>
    <name evidence="3" type="ORF">BN1708_016354</name>
</gene>
<dbReference type="EMBL" id="CVQH01023206">
    <property type="protein sequence ID" value="CRK34816.1"/>
    <property type="molecule type" value="Genomic_DNA"/>
</dbReference>
<evidence type="ECO:0000256" key="2">
    <source>
        <dbReference type="SAM" id="SignalP"/>
    </source>
</evidence>
<proteinExistence type="predicted"/>
<reference evidence="3 4" key="1">
    <citation type="submission" date="2015-05" db="EMBL/GenBank/DDBJ databases">
        <authorList>
            <person name="Wang D.B."/>
            <person name="Wang M."/>
        </authorList>
    </citation>
    <scope>NUCLEOTIDE SEQUENCE [LARGE SCALE GENOMIC DNA]</scope>
    <source>
        <strain evidence="3">VL1</strain>
    </source>
</reference>
<feature type="signal peptide" evidence="2">
    <location>
        <begin position="1"/>
        <end position="39"/>
    </location>
</feature>
<evidence type="ECO:0000256" key="1">
    <source>
        <dbReference type="SAM" id="Coils"/>
    </source>
</evidence>
<protein>
    <recommendedName>
        <fullName evidence="5">Trypanosomal VSG domain containing protein</fullName>
    </recommendedName>
</protein>
<accession>A0A0G4MKR8</accession>
<keyword evidence="4" id="KW-1185">Reference proteome</keyword>
<evidence type="ECO:0000313" key="4">
    <source>
        <dbReference type="Proteomes" id="UP000044602"/>
    </source>
</evidence>
<keyword evidence="1" id="KW-0175">Coiled coil</keyword>
<feature type="chain" id="PRO_5002567704" description="Trypanosomal VSG domain containing protein" evidence="2">
    <location>
        <begin position="40"/>
        <end position="254"/>
    </location>
</feature>
<dbReference type="PANTHER" id="PTHR38849:SF1">
    <property type="entry name" value="SMALL SECRETED PROTEIN"/>
    <property type="match status" value="1"/>
</dbReference>